<keyword evidence="2" id="KW-1185">Reference proteome</keyword>
<evidence type="ECO:0000256" key="1">
    <source>
        <dbReference type="SAM" id="MobiDB-lite"/>
    </source>
</evidence>
<sequence length="70" mass="8207">MSFARRFIIVVKGHYDFASVFGRYLTVGKMYPSRRNGTRHETQIMKNMKRLGLGGPRTKRFPDEKSEKIL</sequence>
<organism evidence="2 3">
    <name type="scientific">Romanomermis culicivorax</name>
    <name type="common">Nematode worm</name>
    <dbReference type="NCBI Taxonomy" id="13658"/>
    <lineage>
        <taxon>Eukaryota</taxon>
        <taxon>Metazoa</taxon>
        <taxon>Ecdysozoa</taxon>
        <taxon>Nematoda</taxon>
        <taxon>Enoplea</taxon>
        <taxon>Dorylaimia</taxon>
        <taxon>Mermithida</taxon>
        <taxon>Mermithoidea</taxon>
        <taxon>Mermithidae</taxon>
        <taxon>Romanomermis</taxon>
    </lineage>
</organism>
<dbReference type="AlphaFoldDB" id="A0A915I959"/>
<feature type="region of interest" description="Disordered" evidence="1">
    <location>
        <begin position="51"/>
        <end position="70"/>
    </location>
</feature>
<proteinExistence type="predicted"/>
<feature type="compositionally biased region" description="Basic and acidic residues" evidence="1">
    <location>
        <begin position="60"/>
        <end position="70"/>
    </location>
</feature>
<dbReference type="WBParaSite" id="nRc.2.0.1.t10705-RA">
    <property type="protein sequence ID" value="nRc.2.0.1.t10705-RA"/>
    <property type="gene ID" value="nRc.2.0.1.g10705"/>
</dbReference>
<accession>A0A915I959</accession>
<dbReference type="Proteomes" id="UP000887565">
    <property type="component" value="Unplaced"/>
</dbReference>
<name>A0A915I959_ROMCU</name>
<evidence type="ECO:0000313" key="3">
    <source>
        <dbReference type="WBParaSite" id="nRc.2.0.1.t10705-RA"/>
    </source>
</evidence>
<protein>
    <submittedName>
        <fullName evidence="3">Uncharacterized protein</fullName>
    </submittedName>
</protein>
<evidence type="ECO:0000313" key="2">
    <source>
        <dbReference type="Proteomes" id="UP000887565"/>
    </source>
</evidence>
<reference evidence="3" key="1">
    <citation type="submission" date="2022-11" db="UniProtKB">
        <authorList>
            <consortium name="WormBaseParasite"/>
        </authorList>
    </citation>
    <scope>IDENTIFICATION</scope>
</reference>